<reference evidence="2" key="2">
    <citation type="submission" date="2018-08" db="UniProtKB">
        <authorList>
            <consortium name="EnsemblPlants"/>
        </authorList>
    </citation>
    <scope>IDENTIFICATION</scope>
    <source>
        <strain evidence="2">Yugu1</strain>
    </source>
</reference>
<dbReference type="InterPro" id="IPR016181">
    <property type="entry name" value="Acyl_CoA_acyltransferase"/>
</dbReference>
<sequence>MMAWASDPQVAAFCRWEPYESREPLLAFLRDTVLPHPWFRAVCAVPGGARCRGELGYVLARAHWGKGVAMAARRASAMVAEAPFVVLKDSVAVHGLTVRPEEERATVAPGKDWPSIQISRKKAHGCGNHGHKLLEGLTLYLHSDFATDLGSFLSIGLSDEARRSIEAKLGAAPGATSWHACSSPSDRAYSLVYDSTDASLNMIPSIPRGLIPSFTAAPVFRSTGVARDHELVLLARRKWLQLSNNNYRVCVCTPETRGNAEPDSTGLWQVRKRCFPELPYALSVDEVFSFQGMLFWADLSQGLVYCSHQLPAGESPVEFGFTSLPRGYLVDEEMAPEPLKMGRTISCIGGCIRFVCIDRHSSSPGDYTVNVWTPDLDHRQWKDHKGFPCLWKEILRQAGFMDAEARDVVARYPVLIPGGALCLLLSNMPGKPGYICGFDMGNKSLLWSGTS</sequence>
<protein>
    <recommendedName>
        <fullName evidence="1">DUF1618 domain-containing protein</fullName>
    </recommendedName>
</protein>
<evidence type="ECO:0000313" key="3">
    <source>
        <dbReference type="Proteomes" id="UP000004995"/>
    </source>
</evidence>
<dbReference type="EnsemblPlants" id="KQK86701">
    <property type="protein sequence ID" value="KQK86701"/>
    <property type="gene ID" value="SETIT_035658mg"/>
</dbReference>
<feature type="domain" description="DUF1618" evidence="1">
    <location>
        <begin position="296"/>
        <end position="392"/>
    </location>
</feature>
<dbReference type="Gene3D" id="3.40.630.30">
    <property type="match status" value="1"/>
</dbReference>
<keyword evidence="3" id="KW-1185">Reference proteome</keyword>
<dbReference type="PANTHER" id="PTHR33086">
    <property type="entry name" value="OS05G0468200 PROTEIN-RELATED"/>
    <property type="match status" value="1"/>
</dbReference>
<proteinExistence type="predicted"/>
<dbReference type="Pfam" id="PF07762">
    <property type="entry name" value="DUF1618"/>
    <property type="match status" value="1"/>
</dbReference>
<evidence type="ECO:0000259" key="1">
    <source>
        <dbReference type="Pfam" id="PF07762"/>
    </source>
</evidence>
<accession>K4A9V2</accession>
<evidence type="ECO:0000313" key="2">
    <source>
        <dbReference type="EnsemblPlants" id="KQK86701"/>
    </source>
</evidence>
<dbReference type="PANTHER" id="PTHR33086:SF54">
    <property type="entry name" value="DUF1618 DOMAIN-CONTAINING PROTEIN"/>
    <property type="match status" value="1"/>
</dbReference>
<reference evidence="3" key="1">
    <citation type="journal article" date="2012" name="Nat. Biotechnol.">
        <title>Reference genome sequence of the model plant Setaria.</title>
        <authorList>
            <person name="Bennetzen J.L."/>
            <person name="Schmutz J."/>
            <person name="Wang H."/>
            <person name="Percifield R."/>
            <person name="Hawkins J."/>
            <person name="Pontaroli A.C."/>
            <person name="Estep M."/>
            <person name="Feng L."/>
            <person name="Vaughn J.N."/>
            <person name="Grimwood J."/>
            <person name="Jenkins J."/>
            <person name="Barry K."/>
            <person name="Lindquist E."/>
            <person name="Hellsten U."/>
            <person name="Deshpande S."/>
            <person name="Wang X."/>
            <person name="Wu X."/>
            <person name="Mitros T."/>
            <person name="Triplett J."/>
            <person name="Yang X."/>
            <person name="Ye C.Y."/>
            <person name="Mauro-Herrera M."/>
            <person name="Wang L."/>
            <person name="Li P."/>
            <person name="Sharma M."/>
            <person name="Sharma R."/>
            <person name="Ronald P.C."/>
            <person name="Panaud O."/>
            <person name="Kellogg E.A."/>
            <person name="Brutnell T.P."/>
            <person name="Doust A.N."/>
            <person name="Tuskan G.A."/>
            <person name="Rokhsar D."/>
            <person name="Devos K.M."/>
        </authorList>
    </citation>
    <scope>NUCLEOTIDE SEQUENCE [LARGE SCALE GENOMIC DNA]</scope>
    <source>
        <strain evidence="3">cv. Yugu1</strain>
    </source>
</reference>
<dbReference type="SUPFAM" id="SSF55729">
    <property type="entry name" value="Acyl-CoA N-acyltransferases (Nat)"/>
    <property type="match status" value="1"/>
</dbReference>
<organism evidence="2 3">
    <name type="scientific">Setaria italica</name>
    <name type="common">Foxtail millet</name>
    <name type="synonym">Panicum italicum</name>
    <dbReference type="NCBI Taxonomy" id="4555"/>
    <lineage>
        <taxon>Eukaryota</taxon>
        <taxon>Viridiplantae</taxon>
        <taxon>Streptophyta</taxon>
        <taxon>Embryophyta</taxon>
        <taxon>Tracheophyta</taxon>
        <taxon>Spermatophyta</taxon>
        <taxon>Magnoliopsida</taxon>
        <taxon>Liliopsida</taxon>
        <taxon>Poales</taxon>
        <taxon>Poaceae</taxon>
        <taxon>PACMAD clade</taxon>
        <taxon>Panicoideae</taxon>
        <taxon>Panicodae</taxon>
        <taxon>Paniceae</taxon>
        <taxon>Cenchrinae</taxon>
        <taxon>Setaria</taxon>
    </lineage>
</organism>
<dbReference type="EMBL" id="AGNK02005326">
    <property type="status" value="NOT_ANNOTATED_CDS"/>
    <property type="molecule type" value="Genomic_DNA"/>
</dbReference>
<dbReference type="AlphaFoldDB" id="K4A9V2"/>
<dbReference type="InterPro" id="IPR011676">
    <property type="entry name" value="DUF1618"/>
</dbReference>
<dbReference type="HOGENOM" id="CLU_028502_2_1_1"/>
<name>K4A9V2_SETIT</name>
<dbReference type="InParanoid" id="K4A9V2"/>
<dbReference type="Proteomes" id="UP000004995">
    <property type="component" value="Unassembled WGS sequence"/>
</dbReference>
<dbReference type="Gramene" id="KQK86701">
    <property type="protein sequence ID" value="KQK86701"/>
    <property type="gene ID" value="SETIT_035658mg"/>
</dbReference>